<protein>
    <submittedName>
        <fullName evidence="3">1141_t:CDS:1</fullName>
    </submittedName>
</protein>
<keyword evidence="2" id="KW-0812">Transmembrane</keyword>
<feature type="region of interest" description="Disordered" evidence="1">
    <location>
        <begin position="71"/>
        <end position="95"/>
    </location>
</feature>
<keyword evidence="2" id="KW-0472">Membrane</keyword>
<feature type="non-terminal residue" evidence="3">
    <location>
        <position position="1"/>
    </location>
</feature>
<feature type="compositionally biased region" description="Polar residues" evidence="1">
    <location>
        <begin position="154"/>
        <end position="166"/>
    </location>
</feature>
<feature type="region of interest" description="Disordered" evidence="1">
    <location>
        <begin position="1"/>
        <end position="36"/>
    </location>
</feature>
<feature type="compositionally biased region" description="Low complexity" evidence="1">
    <location>
        <begin position="14"/>
        <end position="36"/>
    </location>
</feature>
<evidence type="ECO:0000256" key="2">
    <source>
        <dbReference type="SAM" id="Phobius"/>
    </source>
</evidence>
<keyword evidence="4" id="KW-1185">Reference proteome</keyword>
<organism evidence="3 4">
    <name type="scientific">Paraglomus brasilianum</name>
    <dbReference type="NCBI Taxonomy" id="144538"/>
    <lineage>
        <taxon>Eukaryota</taxon>
        <taxon>Fungi</taxon>
        <taxon>Fungi incertae sedis</taxon>
        <taxon>Mucoromycota</taxon>
        <taxon>Glomeromycotina</taxon>
        <taxon>Glomeromycetes</taxon>
        <taxon>Paraglomerales</taxon>
        <taxon>Paraglomeraceae</taxon>
        <taxon>Paraglomus</taxon>
    </lineage>
</organism>
<dbReference type="OrthoDB" id="10477801at2759"/>
<name>A0A9N9BI30_9GLOM</name>
<evidence type="ECO:0000256" key="1">
    <source>
        <dbReference type="SAM" id="MobiDB-lite"/>
    </source>
</evidence>
<evidence type="ECO:0000313" key="4">
    <source>
        <dbReference type="Proteomes" id="UP000789739"/>
    </source>
</evidence>
<dbReference type="AlphaFoldDB" id="A0A9N9BI30"/>
<dbReference type="EMBL" id="CAJVPI010000728">
    <property type="protein sequence ID" value="CAG8566568.1"/>
    <property type="molecule type" value="Genomic_DNA"/>
</dbReference>
<sequence length="166" mass="18218">PVPEQTPQTPPPQTSFQTSDVKTSEPTTITPTSSSASHLIQIPPAIYNTHSSPDSNYANTYTYKYGNVHFQPSAEPPPPYSSVVPARASTSSRPHIVNIAEEERQSRRRQRRKQRQNCPIPRWVIVLIVIILIPLIISITSVKVSGKDPFDGTSGDTGSPKQGSMT</sequence>
<feature type="transmembrane region" description="Helical" evidence="2">
    <location>
        <begin position="120"/>
        <end position="142"/>
    </location>
</feature>
<accession>A0A9N9BI30</accession>
<dbReference type="Proteomes" id="UP000789739">
    <property type="component" value="Unassembled WGS sequence"/>
</dbReference>
<proteinExistence type="predicted"/>
<evidence type="ECO:0000313" key="3">
    <source>
        <dbReference type="EMBL" id="CAG8566568.1"/>
    </source>
</evidence>
<feature type="region of interest" description="Disordered" evidence="1">
    <location>
        <begin position="147"/>
        <end position="166"/>
    </location>
</feature>
<feature type="compositionally biased region" description="Pro residues" evidence="1">
    <location>
        <begin position="1"/>
        <end position="13"/>
    </location>
</feature>
<keyword evidence="2" id="KW-1133">Transmembrane helix</keyword>
<reference evidence="3" key="1">
    <citation type="submission" date="2021-06" db="EMBL/GenBank/DDBJ databases">
        <authorList>
            <person name="Kallberg Y."/>
            <person name="Tangrot J."/>
            <person name="Rosling A."/>
        </authorList>
    </citation>
    <scope>NUCLEOTIDE SEQUENCE</scope>
    <source>
        <strain evidence="3">BR232B</strain>
    </source>
</reference>
<gene>
    <name evidence="3" type="ORF">PBRASI_LOCUS5875</name>
</gene>
<comment type="caution">
    <text evidence="3">The sequence shown here is derived from an EMBL/GenBank/DDBJ whole genome shotgun (WGS) entry which is preliminary data.</text>
</comment>